<organism evidence="1 2">
    <name type="scientific">Trichloromonas acetexigens</name>
    <dbReference type="NCBI Taxonomy" id="38815"/>
    <lineage>
        <taxon>Bacteria</taxon>
        <taxon>Pseudomonadati</taxon>
        <taxon>Thermodesulfobacteriota</taxon>
        <taxon>Desulfuromonadia</taxon>
        <taxon>Desulfuromonadales</taxon>
        <taxon>Trichloromonadaceae</taxon>
        <taxon>Trichloromonas</taxon>
    </lineage>
</organism>
<evidence type="ECO:0000313" key="1">
    <source>
        <dbReference type="EMBL" id="TRO83207.1"/>
    </source>
</evidence>
<gene>
    <name evidence="1" type="ORF">FL622_03755</name>
</gene>
<proteinExistence type="predicted"/>
<protein>
    <submittedName>
        <fullName evidence="1">Uncharacterized protein</fullName>
    </submittedName>
</protein>
<dbReference type="EMBL" id="VJVV01000002">
    <property type="protein sequence ID" value="TRO83207.1"/>
    <property type="molecule type" value="Genomic_DNA"/>
</dbReference>
<reference evidence="1 2" key="1">
    <citation type="submission" date="2019-07" db="EMBL/GenBank/DDBJ databases">
        <title>Insights of Desulfuromonas acetexigens electromicrobiology.</title>
        <authorList>
            <person name="Katuri K."/>
            <person name="Sapireddy V."/>
            <person name="Shaw D.R."/>
            <person name="Saikaly P."/>
        </authorList>
    </citation>
    <scope>NUCLEOTIDE SEQUENCE [LARGE SCALE GENOMIC DNA]</scope>
    <source>
        <strain evidence="1 2">2873</strain>
    </source>
</reference>
<dbReference type="Proteomes" id="UP000317155">
    <property type="component" value="Unassembled WGS sequence"/>
</dbReference>
<dbReference type="OrthoDB" id="5387363at2"/>
<dbReference type="RefSeq" id="WP_092055864.1">
    <property type="nucleotide sequence ID" value="NZ_FOJJ01000012.1"/>
</dbReference>
<dbReference type="AlphaFoldDB" id="A0A550JJ08"/>
<accession>A0A550JJ08</accession>
<comment type="caution">
    <text evidence="1">The sequence shown here is derived from an EMBL/GenBank/DDBJ whole genome shotgun (WGS) entry which is preliminary data.</text>
</comment>
<sequence>MTDPSLWQNCLSRIRREFTALAVSEREWIERNLQDIQARQRQLHTFFQRANGARHCAACGGACCEKGRYHLTLVNLLGYLATDEEPPPPDFTATCPFLAPSGCRLDVPRRPFNCITFNCEAVEEALDEADRADFYRLEAQLRLAYEVFDRRYAGSSLRGLLIRAERLGDRPFLARP</sequence>
<keyword evidence="2" id="KW-1185">Reference proteome</keyword>
<name>A0A550JJ08_9BACT</name>
<evidence type="ECO:0000313" key="2">
    <source>
        <dbReference type="Proteomes" id="UP000317155"/>
    </source>
</evidence>